<dbReference type="EMBL" id="JARBHB010000007">
    <property type="protein sequence ID" value="KAJ8879933.1"/>
    <property type="molecule type" value="Genomic_DNA"/>
</dbReference>
<name>A0ABQ9H6K8_9NEOP</name>
<proteinExistence type="predicted"/>
<sequence>MNPGGEGGFPLPPSPSLLAVRRVESRSAAERAAEHRLHALERACPLRSSQRSGDSDTHKTPYDIVKRCRKRKINTKASECVNWLDYSPPNRADRFDSRRGRYPNFRSWESCRTMPLVGGGFLGDLPFPPPLCSGAAPYPPRFILIGLQDHDVRSRPNLSNPLSSAGMQRGKLGNPRGIQPTCENPGATTLGIEAGPPRWEASSLTTTPPRPPCLRERDKVKDSPECREVAAGELESRARAIMRRVCNVRVFRDVVISAATRTGYAQDENSLEFNIFISLPPRLAFVRLGGGGGGRGEGSAAKVESCSRCCKMLGPPRQLSPTRCRLSFISHRRLLSSSPASVARAYSCPRVPRHDLLSIAALRSEGALRTTLTRPEEGLGKESMAMAFVRDPSQHSPGMTGNRTRVLPNASPVRHLARGHETEYHRTKYHVPIGYTDLRTRKGWALTIFSCVIPYVSVYACAPLEIEDGVFPSSATVTRIRFRAIAERALELDLYTERKLALPKRALAVGEFGCCASLQCSHFHSGCVHVGAMPQFYGAWCENLIFTPTSTKANWAQSAAGSLPDFLRVGIVADDAADRRPSVLGVRTVVVILIAIGNTAAMRHVANGTRLNTRTYWNFTADSEAAPRTSSRRSRANGEGGNTCKHLVSMRPHATLCLESQA</sequence>
<evidence type="ECO:0000313" key="2">
    <source>
        <dbReference type="EMBL" id="KAJ8879933.1"/>
    </source>
</evidence>
<dbReference type="Proteomes" id="UP001159363">
    <property type="component" value="Chromosome 6"/>
</dbReference>
<evidence type="ECO:0000256" key="1">
    <source>
        <dbReference type="SAM" id="MobiDB-lite"/>
    </source>
</evidence>
<protein>
    <submittedName>
        <fullName evidence="2">Uncharacterized protein</fullName>
    </submittedName>
</protein>
<evidence type="ECO:0000313" key="3">
    <source>
        <dbReference type="Proteomes" id="UP001159363"/>
    </source>
</evidence>
<accession>A0ABQ9H6K8</accession>
<reference evidence="2 3" key="1">
    <citation type="submission" date="2023-02" db="EMBL/GenBank/DDBJ databases">
        <title>LHISI_Scaffold_Assembly.</title>
        <authorList>
            <person name="Stuart O.P."/>
            <person name="Cleave R."/>
            <person name="Magrath M.J.L."/>
            <person name="Mikheyev A.S."/>
        </authorList>
    </citation>
    <scope>NUCLEOTIDE SEQUENCE [LARGE SCALE GENOMIC DNA]</scope>
    <source>
        <strain evidence="2">Daus_M_001</strain>
        <tissue evidence="2">Leg muscle</tissue>
    </source>
</reference>
<comment type="caution">
    <text evidence="2">The sequence shown here is derived from an EMBL/GenBank/DDBJ whole genome shotgun (WGS) entry which is preliminary data.</text>
</comment>
<organism evidence="2 3">
    <name type="scientific">Dryococelus australis</name>
    <dbReference type="NCBI Taxonomy" id="614101"/>
    <lineage>
        <taxon>Eukaryota</taxon>
        <taxon>Metazoa</taxon>
        <taxon>Ecdysozoa</taxon>
        <taxon>Arthropoda</taxon>
        <taxon>Hexapoda</taxon>
        <taxon>Insecta</taxon>
        <taxon>Pterygota</taxon>
        <taxon>Neoptera</taxon>
        <taxon>Polyneoptera</taxon>
        <taxon>Phasmatodea</taxon>
        <taxon>Verophasmatodea</taxon>
        <taxon>Anareolatae</taxon>
        <taxon>Phasmatidae</taxon>
        <taxon>Eurycanthinae</taxon>
        <taxon>Dryococelus</taxon>
    </lineage>
</organism>
<keyword evidence="3" id="KW-1185">Reference proteome</keyword>
<gene>
    <name evidence="2" type="ORF">PR048_020554</name>
</gene>
<feature type="region of interest" description="Disordered" evidence="1">
    <location>
        <begin position="193"/>
        <end position="219"/>
    </location>
</feature>